<evidence type="ECO:0000313" key="3">
    <source>
        <dbReference type="Proteomes" id="UP000305417"/>
    </source>
</evidence>
<protein>
    <submittedName>
        <fullName evidence="2">Uncharacterized protein</fullName>
    </submittedName>
</protein>
<keyword evidence="3" id="KW-1185">Reference proteome</keyword>
<evidence type="ECO:0000256" key="1">
    <source>
        <dbReference type="SAM" id="Phobius"/>
    </source>
</evidence>
<comment type="caution">
    <text evidence="2">The sequence shown here is derived from an EMBL/GenBank/DDBJ whole genome shotgun (WGS) entry which is preliminary data.</text>
</comment>
<keyword evidence="1" id="KW-0472">Membrane</keyword>
<reference evidence="2 3" key="1">
    <citation type="submission" date="2019-05" db="EMBL/GenBank/DDBJ databases">
        <title>Arcobacter cibarius and Arcobacter thereius providing challenges in identification an antibiotic susceptibility and Quinolone resistance.</title>
        <authorList>
            <person name="Busch A."/>
            <person name="Hanel I."/>
            <person name="Hotzel H."/>
            <person name="Tomaso H."/>
        </authorList>
    </citation>
    <scope>NUCLEOTIDE SEQUENCE [LARGE SCALE GENOMIC DNA]</scope>
    <source>
        <strain evidence="2 3">16CS0831-2</strain>
    </source>
</reference>
<dbReference type="EMBL" id="VBUC01000010">
    <property type="protein sequence ID" value="TLS99568.1"/>
    <property type="molecule type" value="Genomic_DNA"/>
</dbReference>
<organism evidence="2 3">
    <name type="scientific">Aliarcobacter cibarius</name>
    <dbReference type="NCBI Taxonomy" id="255507"/>
    <lineage>
        <taxon>Bacteria</taxon>
        <taxon>Pseudomonadati</taxon>
        <taxon>Campylobacterota</taxon>
        <taxon>Epsilonproteobacteria</taxon>
        <taxon>Campylobacterales</taxon>
        <taxon>Arcobacteraceae</taxon>
        <taxon>Aliarcobacter</taxon>
    </lineage>
</organism>
<proteinExistence type="predicted"/>
<evidence type="ECO:0000313" key="2">
    <source>
        <dbReference type="EMBL" id="TLS99568.1"/>
    </source>
</evidence>
<dbReference type="Proteomes" id="UP000305417">
    <property type="component" value="Unassembled WGS sequence"/>
</dbReference>
<accession>A0ABY2VA71</accession>
<sequence>MLYEFDSNYLVAIIAFYGAIIAFFIPITINMSSKLKKQFASEIITKRFDNETIIRTLHKELLINTFISSFILLFYKSSTGIYLTILNLIILIILIYSISIFYDIYTYVKLLKKYMDTDQVLEMLQKEINDAIK</sequence>
<dbReference type="RefSeq" id="WP_138140187.1">
    <property type="nucleotide sequence ID" value="NZ_VBUC01000010.1"/>
</dbReference>
<keyword evidence="1" id="KW-0812">Transmembrane</keyword>
<gene>
    <name evidence="2" type="ORF">FE247_05640</name>
</gene>
<feature type="transmembrane region" description="Helical" evidence="1">
    <location>
        <begin position="12"/>
        <end position="32"/>
    </location>
</feature>
<name>A0ABY2VA71_9BACT</name>
<keyword evidence="1" id="KW-1133">Transmembrane helix</keyword>
<feature type="transmembrane region" description="Helical" evidence="1">
    <location>
        <begin position="81"/>
        <end position="105"/>
    </location>
</feature>